<name>A0ABQ6HCR6_9GAMM</name>
<evidence type="ECO:0000313" key="2">
    <source>
        <dbReference type="Proteomes" id="UP001157134"/>
    </source>
</evidence>
<proteinExistence type="predicted"/>
<comment type="caution">
    <text evidence="1">The sequence shown here is derived from an EMBL/GenBank/DDBJ whole genome shotgun (WGS) entry which is preliminary data.</text>
</comment>
<organism evidence="1 2">
    <name type="scientific">Thalassotalea loyana</name>
    <dbReference type="NCBI Taxonomy" id="280483"/>
    <lineage>
        <taxon>Bacteria</taxon>
        <taxon>Pseudomonadati</taxon>
        <taxon>Pseudomonadota</taxon>
        <taxon>Gammaproteobacteria</taxon>
        <taxon>Alteromonadales</taxon>
        <taxon>Colwelliaceae</taxon>
        <taxon>Thalassotalea</taxon>
    </lineage>
</organism>
<keyword evidence="2" id="KW-1185">Reference proteome</keyword>
<accession>A0ABQ6HCR6</accession>
<dbReference type="Proteomes" id="UP001157134">
    <property type="component" value="Unassembled WGS sequence"/>
</dbReference>
<gene>
    <name evidence="1" type="ORF">tloyanaT_21400</name>
</gene>
<dbReference type="EMBL" id="BSSV01000004">
    <property type="protein sequence ID" value="GLX85888.1"/>
    <property type="molecule type" value="Genomic_DNA"/>
</dbReference>
<evidence type="ECO:0000313" key="1">
    <source>
        <dbReference type="EMBL" id="GLX85888.1"/>
    </source>
</evidence>
<reference evidence="1 2" key="1">
    <citation type="submission" date="2023-03" db="EMBL/GenBank/DDBJ databases">
        <title>Thalassotalea loyana LMG 22536T draft genome sequence.</title>
        <authorList>
            <person name="Sawabe T."/>
        </authorList>
    </citation>
    <scope>NUCLEOTIDE SEQUENCE [LARGE SCALE GENOMIC DNA]</scope>
    <source>
        <strain evidence="1 2">LMG 22536</strain>
    </source>
</reference>
<protein>
    <submittedName>
        <fullName evidence="1">Uncharacterized protein</fullName>
    </submittedName>
</protein>
<sequence>MNLISLLIALSAQKSLSSKVWQFSFYFEHLLDI</sequence>